<dbReference type="Gene3D" id="3.40.50.2000">
    <property type="entry name" value="Glycogen Phosphorylase B"/>
    <property type="match status" value="2"/>
</dbReference>
<feature type="domain" description="Glycosyl transferase family 1" evidence="1">
    <location>
        <begin position="237"/>
        <end position="383"/>
    </location>
</feature>
<evidence type="ECO:0000313" key="2">
    <source>
        <dbReference type="EMBL" id="OGF32389.1"/>
    </source>
</evidence>
<evidence type="ECO:0000313" key="3">
    <source>
        <dbReference type="Proteomes" id="UP000179001"/>
    </source>
</evidence>
<name>A0A1F5T0E9_9BACT</name>
<dbReference type="Pfam" id="PF00534">
    <property type="entry name" value="Glycos_transf_1"/>
    <property type="match status" value="1"/>
</dbReference>
<sequence length="410" mass="47918">MLNKIKILYFHQYGDQHHKSSEKLKIGEKFISDGGSNIHTNFILQIHDNYQIDLHTYKENFQARNFFHDHENICILEHWTLSNFFQQYLLKIETFTRCFYPGLKYLFMKFDHKYLITQTDFLPDTFAGFCCKIRNPKIIWIASYFLEARAPWKQNSPYKGKRWLVGFFYWLQQQPSVWFIKQKADKIMVTSEPDVNKFVNKKRSINDVVVVQGGVNIDQANKHLNSGLIPLRDRMYDACFSGRFHAQKGVIEAIEIWNIVVRKMPKAKLVMIGSGPLETEVKAKIAKYGLENNVYLAGFLSDGEEKFDIFKNSKLIIHPAIFDSGGMAAAEGMAWALPAVSFDLEALKTYYPKGMLKSELNNCQDFANNIFKLLEDKELYKKTALDAVELIRSVWDWEKRAKYMTERLFN</sequence>
<protein>
    <recommendedName>
        <fullName evidence="1">Glycosyl transferase family 1 domain-containing protein</fullName>
    </recommendedName>
</protein>
<dbReference type="EMBL" id="MFGJ01000006">
    <property type="protein sequence ID" value="OGF32389.1"/>
    <property type="molecule type" value="Genomic_DNA"/>
</dbReference>
<dbReference type="GO" id="GO:0016757">
    <property type="term" value="F:glycosyltransferase activity"/>
    <property type="evidence" value="ECO:0007669"/>
    <property type="project" value="InterPro"/>
</dbReference>
<evidence type="ECO:0000259" key="1">
    <source>
        <dbReference type="Pfam" id="PF00534"/>
    </source>
</evidence>
<dbReference type="PANTHER" id="PTHR12526:SF630">
    <property type="entry name" value="GLYCOSYLTRANSFERASE"/>
    <property type="match status" value="1"/>
</dbReference>
<dbReference type="InterPro" id="IPR001296">
    <property type="entry name" value="Glyco_trans_1"/>
</dbReference>
<proteinExistence type="predicted"/>
<gene>
    <name evidence="2" type="ORF">A2478_03660</name>
</gene>
<dbReference type="Proteomes" id="UP000179001">
    <property type="component" value="Unassembled WGS sequence"/>
</dbReference>
<dbReference type="STRING" id="1798002.A2478_03660"/>
<reference evidence="2 3" key="1">
    <citation type="journal article" date="2016" name="Nat. Commun.">
        <title>Thousands of microbial genomes shed light on interconnected biogeochemical processes in an aquifer system.</title>
        <authorList>
            <person name="Anantharaman K."/>
            <person name="Brown C.T."/>
            <person name="Hug L.A."/>
            <person name="Sharon I."/>
            <person name="Castelle C.J."/>
            <person name="Probst A.J."/>
            <person name="Thomas B.C."/>
            <person name="Singh A."/>
            <person name="Wilkins M.J."/>
            <person name="Karaoz U."/>
            <person name="Brodie E.L."/>
            <person name="Williams K.H."/>
            <person name="Hubbard S.S."/>
            <person name="Banfield J.F."/>
        </authorList>
    </citation>
    <scope>NUCLEOTIDE SEQUENCE [LARGE SCALE GENOMIC DNA]</scope>
</reference>
<dbReference type="PANTHER" id="PTHR12526">
    <property type="entry name" value="GLYCOSYLTRANSFERASE"/>
    <property type="match status" value="1"/>
</dbReference>
<dbReference type="SUPFAM" id="SSF53756">
    <property type="entry name" value="UDP-Glycosyltransferase/glycogen phosphorylase"/>
    <property type="match status" value="1"/>
</dbReference>
<dbReference type="CDD" id="cd03801">
    <property type="entry name" value="GT4_PimA-like"/>
    <property type="match status" value="1"/>
</dbReference>
<dbReference type="AlphaFoldDB" id="A0A1F5T0E9"/>
<accession>A0A1F5T0E9</accession>
<comment type="caution">
    <text evidence="2">The sequence shown here is derived from an EMBL/GenBank/DDBJ whole genome shotgun (WGS) entry which is preliminary data.</text>
</comment>
<organism evidence="2 3">
    <name type="scientific">Candidatus Falkowbacteria bacterium RIFOXYC2_FULL_36_12</name>
    <dbReference type="NCBI Taxonomy" id="1798002"/>
    <lineage>
        <taxon>Bacteria</taxon>
        <taxon>Candidatus Falkowiibacteriota</taxon>
    </lineage>
</organism>